<feature type="active site" description="Nucleophile" evidence="3">
    <location>
        <position position="297"/>
    </location>
</feature>
<dbReference type="AlphaFoldDB" id="A0A1G6NII9"/>
<dbReference type="RefSeq" id="WP_072843174.1">
    <property type="nucleotide sequence ID" value="NZ_FNAB01000001.1"/>
</dbReference>
<dbReference type="EC" id="3.5.1.23" evidence="5"/>
<gene>
    <name evidence="8" type="ORF">SAMN05444580_101552</name>
</gene>
<comment type="catalytic activity">
    <reaction evidence="5">
        <text>an N-acylsphing-4-enine + H2O = sphing-4-enine + a fatty acid</text>
        <dbReference type="Rhea" id="RHEA:20856"/>
        <dbReference type="ChEBI" id="CHEBI:15377"/>
        <dbReference type="ChEBI" id="CHEBI:28868"/>
        <dbReference type="ChEBI" id="CHEBI:52639"/>
        <dbReference type="ChEBI" id="CHEBI:57756"/>
        <dbReference type="EC" id="3.5.1.23"/>
    </reaction>
</comment>
<dbReference type="GO" id="GO:0046872">
    <property type="term" value="F:metal ion binding"/>
    <property type="evidence" value="ECO:0007669"/>
    <property type="project" value="UniProtKB-KW"/>
</dbReference>
<dbReference type="GO" id="GO:0046512">
    <property type="term" value="P:sphingosine biosynthetic process"/>
    <property type="evidence" value="ECO:0007669"/>
    <property type="project" value="TreeGrafter"/>
</dbReference>
<evidence type="ECO:0000256" key="1">
    <source>
        <dbReference type="ARBA" id="ARBA00009835"/>
    </source>
</evidence>
<dbReference type="PANTHER" id="PTHR12670">
    <property type="entry name" value="CERAMIDASE"/>
    <property type="match status" value="1"/>
</dbReference>
<dbReference type="Pfam" id="PF17048">
    <property type="entry name" value="Ceramidse_alk_C"/>
    <property type="match status" value="1"/>
</dbReference>
<dbReference type="GO" id="GO:0046514">
    <property type="term" value="P:ceramide catabolic process"/>
    <property type="evidence" value="ECO:0007669"/>
    <property type="project" value="InterPro"/>
</dbReference>
<sequence length="685" mass="73058">MTISRRSVLAGAAAAPALAALSAGHAAAAQQGPAGRVRTTPAAGGFRVGVGLSDVTGPIAENGMMGYSEFSQRAEGLHQRTRVRAYVFADAQDNRVVYACTDTCMIFQSVHDAVLARLAERYGDRYTERNVMLTAVHSHAACGGSSHDYAYSLATLGFQPLAFQAEVDGIVEAVAAAHENLAPGTLAYGRSTLADASVNRSRAAFDRNPQADKDYYPLGIDTAMRVLRISQADTNVGGIAWFPTHCASLTNENLLISGDNKGAAAYFWEHDVAGVDYLAGAPEFVACFPQTNAGDMSPNLDLEPGHGPTDDEFENARIIGERQLAAARTAFRDAAPLSKLAVDSRMMYLDMAAQRVDGRFTPDGTPQSTSPACIGAAMAAGSTEDGPAIPIFPEGTRNPIIDAFGGTDMPTPQWLADAQAPKLVVVPVGLLPPDGWVPHVLKIQIIRIGDLYVVGGPAEYTIVSGLRIRRTVAEELGVPLENVIFQGYANSYSSYCTTPEEYDSQQYEGGSTLFGRYTLPAYQQGYAALAAALRTGAQVPRGPAPRDLSAVQPGAMQYVDLDEPVAGHAYGDVLVPPAAHAAPGTEVAVEFVTGHPKNNQRRNGTFFEIQRRKGADWVRVADDGSWSTKYRWRREGQHGSVARITWDVPADTEAGTYRVQLFGDQKDRSGTVSSFSGVSGEFTVG</sequence>
<comment type="similarity">
    <text evidence="1 5">Belongs to the neutral ceramidase family.</text>
</comment>
<feature type="domain" description="Neutral/alkaline non-lysosomal ceramidase N-terminal" evidence="6">
    <location>
        <begin position="46"/>
        <end position="524"/>
    </location>
</feature>
<evidence type="ECO:0000256" key="2">
    <source>
        <dbReference type="ARBA" id="ARBA00022801"/>
    </source>
</evidence>
<dbReference type="GO" id="GO:0016020">
    <property type="term" value="C:membrane"/>
    <property type="evidence" value="ECO:0007669"/>
    <property type="project" value="GOC"/>
</dbReference>
<feature type="binding site" evidence="4">
    <location>
        <position position="137"/>
    </location>
    <ligand>
        <name>Zn(2+)</name>
        <dbReference type="ChEBI" id="CHEBI:29105"/>
    </ligand>
</feature>
<evidence type="ECO:0000313" key="9">
    <source>
        <dbReference type="Proteomes" id="UP000199417"/>
    </source>
</evidence>
<evidence type="ECO:0000259" key="7">
    <source>
        <dbReference type="Pfam" id="PF17048"/>
    </source>
</evidence>
<keyword evidence="4" id="KW-0862">Zinc</keyword>
<dbReference type="Pfam" id="PF04734">
    <property type="entry name" value="Ceramidase_alk"/>
    <property type="match status" value="1"/>
</dbReference>
<feature type="binding site" evidence="4">
    <location>
        <position position="495"/>
    </location>
    <ligand>
        <name>Zn(2+)</name>
        <dbReference type="ChEBI" id="CHEBI:29105"/>
    </ligand>
</feature>
<protein>
    <recommendedName>
        <fullName evidence="5">Neutral ceramidase</fullName>
        <ecNumber evidence="5">3.5.1.23</ecNumber>
    </recommendedName>
</protein>
<dbReference type="EMBL" id="FNAB01000001">
    <property type="protein sequence ID" value="SDC67619.1"/>
    <property type="molecule type" value="Genomic_DNA"/>
</dbReference>
<dbReference type="Gene3D" id="2.60.40.2300">
    <property type="entry name" value="Neutral/alkaline non-lysosomal ceramidase, C-terminal domain"/>
    <property type="match status" value="1"/>
</dbReference>
<accession>A0A1G6NII9</accession>
<dbReference type="InterPro" id="IPR006823">
    <property type="entry name" value="Ceramidase_alk"/>
</dbReference>
<dbReference type="InterPro" id="IPR006311">
    <property type="entry name" value="TAT_signal"/>
</dbReference>
<keyword evidence="9" id="KW-1185">Reference proteome</keyword>
<proteinExistence type="inferred from homology"/>
<comment type="cofactor">
    <cofactor evidence="4">
        <name>Zn(2+)</name>
        <dbReference type="ChEBI" id="CHEBI:29105"/>
    </cofactor>
    <text evidence="4">Binds 1 zinc ion per subunit.</text>
</comment>
<dbReference type="GO" id="GO:0005576">
    <property type="term" value="C:extracellular region"/>
    <property type="evidence" value="ECO:0007669"/>
    <property type="project" value="TreeGrafter"/>
</dbReference>
<dbReference type="STRING" id="168276.SAMN05444580_101552"/>
<evidence type="ECO:0000313" key="8">
    <source>
        <dbReference type="EMBL" id="SDC67619.1"/>
    </source>
</evidence>
<keyword evidence="4" id="KW-0479">Metal-binding</keyword>
<dbReference type="GO" id="GO:0017040">
    <property type="term" value="F:N-acylsphingosine amidohydrolase activity"/>
    <property type="evidence" value="ECO:0007669"/>
    <property type="project" value="UniProtKB-UniRule"/>
</dbReference>
<keyword evidence="5" id="KW-0746">Sphingolipid metabolism</keyword>
<keyword evidence="2 5" id="KW-0378">Hydrolase</keyword>
<name>A0A1G6NII9_9NOCA</name>
<dbReference type="Proteomes" id="UP000199417">
    <property type="component" value="Unassembled WGS sequence"/>
</dbReference>
<feature type="binding site" evidence="4">
    <location>
        <position position="459"/>
    </location>
    <ligand>
        <name>Zn(2+)</name>
        <dbReference type="ChEBI" id="CHEBI:29105"/>
    </ligand>
</feature>
<feature type="binding site" evidence="4">
    <location>
        <position position="245"/>
    </location>
    <ligand>
        <name>Zn(2+)</name>
        <dbReference type="ChEBI" id="CHEBI:29105"/>
    </ligand>
</feature>
<dbReference type="InterPro" id="IPR038445">
    <property type="entry name" value="NCDase_C_sf"/>
</dbReference>
<dbReference type="InterPro" id="IPR031331">
    <property type="entry name" value="NEUT/ALK_ceramidase_C"/>
</dbReference>
<evidence type="ECO:0000256" key="5">
    <source>
        <dbReference type="RuleBase" id="RU366019"/>
    </source>
</evidence>
<dbReference type="GO" id="GO:0042759">
    <property type="term" value="P:long-chain fatty acid biosynthetic process"/>
    <property type="evidence" value="ECO:0007669"/>
    <property type="project" value="TreeGrafter"/>
</dbReference>
<keyword evidence="5" id="KW-0443">Lipid metabolism</keyword>
<reference evidence="8 9" key="1">
    <citation type="submission" date="2016-10" db="EMBL/GenBank/DDBJ databases">
        <authorList>
            <person name="de Groot N.N."/>
        </authorList>
    </citation>
    <scope>NUCLEOTIDE SEQUENCE [LARGE SCALE GENOMIC DNA]</scope>
    <source>
        <strain evidence="8 9">JCM 11308</strain>
    </source>
</reference>
<dbReference type="InterPro" id="IPR031329">
    <property type="entry name" value="NEUT/ALK_ceramidase_N"/>
</dbReference>
<dbReference type="PANTHER" id="PTHR12670:SF1">
    <property type="entry name" value="NEUTRAL CERAMIDASE"/>
    <property type="match status" value="1"/>
</dbReference>
<evidence type="ECO:0000256" key="3">
    <source>
        <dbReference type="PIRSR" id="PIRSR606823-1"/>
    </source>
</evidence>
<evidence type="ECO:0000259" key="6">
    <source>
        <dbReference type="Pfam" id="PF04734"/>
    </source>
</evidence>
<feature type="domain" description="Neutral/alkaline non-lysosomal ceramidase C-terminal" evidence="7">
    <location>
        <begin position="527"/>
        <end position="684"/>
    </location>
</feature>
<evidence type="ECO:0000256" key="4">
    <source>
        <dbReference type="PIRSR" id="PIRSR606823-2"/>
    </source>
</evidence>
<organism evidence="8 9">
    <name type="scientific">Rhodococcus tukisamuensis</name>
    <dbReference type="NCBI Taxonomy" id="168276"/>
    <lineage>
        <taxon>Bacteria</taxon>
        <taxon>Bacillati</taxon>
        <taxon>Actinomycetota</taxon>
        <taxon>Actinomycetes</taxon>
        <taxon>Mycobacteriales</taxon>
        <taxon>Nocardiaceae</taxon>
        <taxon>Rhodococcus</taxon>
    </lineage>
</organism>
<dbReference type="PROSITE" id="PS51318">
    <property type="entry name" value="TAT"/>
    <property type="match status" value="1"/>
</dbReference>